<name>A0ABR7IY02_9FLAO</name>
<dbReference type="RefSeq" id="WP_166126039.1">
    <property type="nucleotide sequence ID" value="NZ_JAANOQ010000003.1"/>
</dbReference>
<evidence type="ECO:0000313" key="9">
    <source>
        <dbReference type="Proteomes" id="UP000605990"/>
    </source>
</evidence>
<dbReference type="InterPro" id="IPR044068">
    <property type="entry name" value="CB"/>
</dbReference>
<proteinExistence type="inferred from homology"/>
<dbReference type="Proteomes" id="UP000605990">
    <property type="component" value="Unassembled WGS sequence"/>
</dbReference>
<dbReference type="InterPro" id="IPR002104">
    <property type="entry name" value="Integrase_catalytic"/>
</dbReference>
<evidence type="ECO:0000256" key="1">
    <source>
        <dbReference type="ARBA" id="ARBA00008857"/>
    </source>
</evidence>
<sequence length="352" mass="41219">MPYEIILGKHREKNVIFFKITNDIPFLTEIKNCVGRNWSNTHKMWYLPNNSEYRKRFNIPETPVIGKLVLSKISDQNKDEIQKLVNQLQLFGYSPNTIRTYIQDFAQYLYYLQDKPATNCTLTEVQNYLLHCINILKYAENTLHSRINGIKFYYEKVLLQPQLLLELPRPKKQLILPKALHLSEVKSLLHHTENLKHNTILKLIYGMGLRVSEIINLKIEHIDSKAMRVFIVRGKGKKDRYVNLPESILPQLRDYYKTYKPKEYLFEGQYGGAYSVRSIQQIFRIAAKKANIIKKVGVHSLRHSFATHLLENGTDIRFIQDLLGHSDIKTTLVYTQVTDNSLRKIVSPLDFL</sequence>
<dbReference type="PANTHER" id="PTHR30349:SF41">
    <property type="entry name" value="INTEGRASE_RECOMBINASE PROTEIN MJ0367-RELATED"/>
    <property type="match status" value="1"/>
</dbReference>
<comment type="caution">
    <text evidence="8">The sequence shown here is derived from an EMBL/GenBank/DDBJ whole genome shotgun (WGS) entry which is preliminary data.</text>
</comment>
<dbReference type="Pfam" id="PF13495">
    <property type="entry name" value="Phage_int_SAM_4"/>
    <property type="match status" value="1"/>
</dbReference>
<evidence type="ECO:0000259" key="6">
    <source>
        <dbReference type="PROSITE" id="PS51898"/>
    </source>
</evidence>
<dbReference type="Gene3D" id="1.10.150.130">
    <property type="match status" value="1"/>
</dbReference>
<dbReference type="PROSITE" id="PS51900">
    <property type="entry name" value="CB"/>
    <property type="match status" value="1"/>
</dbReference>
<keyword evidence="3 5" id="KW-0238">DNA-binding</keyword>
<dbReference type="InterPro" id="IPR011010">
    <property type="entry name" value="DNA_brk_join_enz"/>
</dbReference>
<protein>
    <submittedName>
        <fullName evidence="8">Tyrosine-type recombinase/integrase</fullName>
    </submittedName>
</protein>
<dbReference type="InterPro" id="IPR013762">
    <property type="entry name" value="Integrase-like_cat_sf"/>
</dbReference>
<keyword evidence="4" id="KW-0233">DNA recombination</keyword>
<dbReference type="InterPro" id="IPR004107">
    <property type="entry name" value="Integrase_SAM-like_N"/>
</dbReference>
<keyword evidence="2" id="KW-0229">DNA integration</keyword>
<evidence type="ECO:0000256" key="4">
    <source>
        <dbReference type="ARBA" id="ARBA00023172"/>
    </source>
</evidence>
<dbReference type="PROSITE" id="PS51898">
    <property type="entry name" value="TYR_RECOMBINASE"/>
    <property type="match status" value="1"/>
</dbReference>
<dbReference type="InterPro" id="IPR050090">
    <property type="entry name" value="Tyrosine_recombinase_XerCD"/>
</dbReference>
<keyword evidence="9" id="KW-1185">Reference proteome</keyword>
<dbReference type="Gene3D" id="1.10.443.10">
    <property type="entry name" value="Intergrase catalytic core"/>
    <property type="match status" value="1"/>
</dbReference>
<dbReference type="Pfam" id="PF00589">
    <property type="entry name" value="Phage_integrase"/>
    <property type="match status" value="1"/>
</dbReference>
<accession>A0ABR7IY02</accession>
<evidence type="ECO:0000256" key="5">
    <source>
        <dbReference type="PROSITE-ProRule" id="PRU01248"/>
    </source>
</evidence>
<evidence type="ECO:0000256" key="3">
    <source>
        <dbReference type="ARBA" id="ARBA00023125"/>
    </source>
</evidence>
<feature type="domain" description="Tyr recombinase" evidence="6">
    <location>
        <begin position="175"/>
        <end position="347"/>
    </location>
</feature>
<dbReference type="InterPro" id="IPR010998">
    <property type="entry name" value="Integrase_recombinase_N"/>
</dbReference>
<reference evidence="8 9" key="1">
    <citation type="submission" date="2020-08" db="EMBL/GenBank/DDBJ databases">
        <title>Description of novel Flavobacterium F-408 isolate.</title>
        <authorList>
            <person name="Saticioglu I.B."/>
            <person name="Duman M."/>
            <person name="Altun S."/>
        </authorList>
    </citation>
    <scope>NUCLEOTIDE SEQUENCE [LARGE SCALE GENOMIC DNA]</scope>
    <source>
        <strain evidence="8 9">F-408</strain>
    </source>
</reference>
<dbReference type="SUPFAM" id="SSF56349">
    <property type="entry name" value="DNA breaking-rejoining enzymes"/>
    <property type="match status" value="1"/>
</dbReference>
<evidence type="ECO:0000259" key="7">
    <source>
        <dbReference type="PROSITE" id="PS51900"/>
    </source>
</evidence>
<feature type="domain" description="Core-binding (CB)" evidence="7">
    <location>
        <begin position="82"/>
        <end position="158"/>
    </location>
</feature>
<comment type="similarity">
    <text evidence="1">Belongs to the 'phage' integrase family.</text>
</comment>
<organism evidence="8 9">
    <name type="scientific">Flavobacterium bernardetii</name>
    <dbReference type="NCBI Taxonomy" id="2813823"/>
    <lineage>
        <taxon>Bacteria</taxon>
        <taxon>Pseudomonadati</taxon>
        <taxon>Bacteroidota</taxon>
        <taxon>Flavobacteriia</taxon>
        <taxon>Flavobacteriales</taxon>
        <taxon>Flavobacteriaceae</taxon>
        <taxon>Flavobacterium</taxon>
    </lineage>
</organism>
<evidence type="ECO:0000256" key="2">
    <source>
        <dbReference type="ARBA" id="ARBA00022908"/>
    </source>
</evidence>
<evidence type="ECO:0000313" key="8">
    <source>
        <dbReference type="EMBL" id="MBC5834514.1"/>
    </source>
</evidence>
<gene>
    <name evidence="8" type="ORF">H8R27_06405</name>
</gene>
<dbReference type="EMBL" id="JACRUN010000002">
    <property type="protein sequence ID" value="MBC5834514.1"/>
    <property type="molecule type" value="Genomic_DNA"/>
</dbReference>
<dbReference type="PANTHER" id="PTHR30349">
    <property type="entry name" value="PHAGE INTEGRASE-RELATED"/>
    <property type="match status" value="1"/>
</dbReference>